<reference evidence="4" key="1">
    <citation type="submission" date="2016-11" db="EMBL/GenBank/DDBJ databases">
        <title>Comparative genomic and phenotypic analysis of Granulibacter bethesdensis clinical isolates from patients with chronic granulomatous disease.</title>
        <authorList>
            <person name="Zarember K.A."/>
            <person name="Porcella S.F."/>
            <person name="Chu J."/>
            <person name="Ding L."/>
            <person name="Dahlstrom E."/>
            <person name="Barbian K."/>
            <person name="Martens C."/>
            <person name="Sykora L."/>
            <person name="Kramer S."/>
            <person name="Pettinato A.M."/>
            <person name="Hong H."/>
            <person name="Wald G."/>
            <person name="Berg L.J."/>
            <person name="Rogge L.S."/>
            <person name="Greenberg D.E."/>
            <person name="Falcone E.L."/>
            <person name="Neves J.F."/>
            <person name="Simoes M.J."/>
            <person name="Casal M."/>
            <person name="Rodriguez-Lopez F.C."/>
            <person name="Zelazny A."/>
            <person name="Gallin J.I."/>
            <person name="Holland S.M."/>
        </authorList>
    </citation>
    <scope>NUCLEOTIDE SEQUENCE [LARGE SCALE GENOMIC DNA]</scope>
    <source>
        <strain evidence="4">NIH9.1</strain>
    </source>
</reference>
<dbReference type="InterPro" id="IPR007607">
    <property type="entry name" value="BacA/B"/>
</dbReference>
<protein>
    <recommendedName>
        <fullName evidence="5">Polymer-forming cytoskeletal protein</fullName>
    </recommendedName>
</protein>
<proteinExistence type="inferred from homology"/>
<sequence length="264" mass="26864">MFCFSGHVSESSRDVQNDGVHVFKRRKPDDQSPEAGDIQSAAGASPGAGTSPSDGPVRLGVPPAPSGAAPGQQAASGFGVPPFRPSHQKEAEAVSRAPFANTPSSTAVPPRPGAPAAAGSARPAGKDTAERRTLVVGRGISVQGTVQDAERLVVEGTVEATMIRATELSISLGGVFKGEVEVEDAEVAGTIDGTLTATASLIVRASGKVLGTARCRRLQVEDGGQITGSIQMLTDGARPVEAPRPDASAPRPAVDQAPFQQSSD</sequence>
<dbReference type="PANTHER" id="PTHR35024:SF4">
    <property type="entry name" value="POLYMER-FORMING CYTOSKELETAL PROTEIN"/>
    <property type="match status" value="1"/>
</dbReference>
<evidence type="ECO:0000313" key="3">
    <source>
        <dbReference type="EMBL" id="APH53639.1"/>
    </source>
</evidence>
<feature type="compositionally biased region" description="Low complexity" evidence="2">
    <location>
        <begin position="40"/>
        <end position="56"/>
    </location>
</feature>
<name>A0AAC9K8W7_9PROT</name>
<dbReference type="PANTHER" id="PTHR35024">
    <property type="entry name" value="HYPOTHETICAL CYTOSOLIC PROTEIN"/>
    <property type="match status" value="1"/>
</dbReference>
<comment type="similarity">
    <text evidence="1">Belongs to the bactofilin family.</text>
</comment>
<dbReference type="Pfam" id="PF04519">
    <property type="entry name" value="Bactofilin"/>
    <property type="match status" value="1"/>
</dbReference>
<organism evidence="3 4">
    <name type="scientific">Granulibacter bethesdensis</name>
    <dbReference type="NCBI Taxonomy" id="364410"/>
    <lineage>
        <taxon>Bacteria</taxon>
        <taxon>Pseudomonadati</taxon>
        <taxon>Pseudomonadota</taxon>
        <taxon>Alphaproteobacteria</taxon>
        <taxon>Acetobacterales</taxon>
        <taxon>Acetobacteraceae</taxon>
        <taxon>Granulibacter</taxon>
    </lineage>
</organism>
<feature type="compositionally biased region" description="Low complexity" evidence="2">
    <location>
        <begin position="66"/>
        <end position="77"/>
    </location>
</feature>
<evidence type="ECO:0000256" key="1">
    <source>
        <dbReference type="ARBA" id="ARBA00044755"/>
    </source>
</evidence>
<evidence type="ECO:0000313" key="4">
    <source>
        <dbReference type="Proteomes" id="UP000182373"/>
    </source>
</evidence>
<evidence type="ECO:0000256" key="2">
    <source>
        <dbReference type="SAM" id="MobiDB-lite"/>
    </source>
</evidence>
<feature type="region of interest" description="Disordered" evidence="2">
    <location>
        <begin position="234"/>
        <end position="264"/>
    </location>
</feature>
<dbReference type="AlphaFoldDB" id="A0AAC9K8W7"/>
<evidence type="ECO:0008006" key="5">
    <source>
        <dbReference type="Google" id="ProtNLM"/>
    </source>
</evidence>
<dbReference type="Proteomes" id="UP000182373">
    <property type="component" value="Chromosome"/>
</dbReference>
<gene>
    <name evidence="3" type="ORF">GbCGDNIH9_0402</name>
</gene>
<accession>A0AAC9K8W7</accession>
<feature type="compositionally biased region" description="Low complexity" evidence="2">
    <location>
        <begin position="114"/>
        <end position="123"/>
    </location>
</feature>
<feature type="region of interest" description="Disordered" evidence="2">
    <location>
        <begin position="1"/>
        <end position="129"/>
    </location>
</feature>
<dbReference type="EMBL" id="CP018191">
    <property type="protein sequence ID" value="APH53639.1"/>
    <property type="molecule type" value="Genomic_DNA"/>
</dbReference>